<dbReference type="PANTHER" id="PTHR30483:SF6">
    <property type="entry name" value="PERIPLASMIC BINDING PROTEIN OF ABC TRANSPORTER FOR NATURAL AMINO ACIDS"/>
    <property type="match status" value="1"/>
</dbReference>
<dbReference type="SUPFAM" id="SSF53822">
    <property type="entry name" value="Periplasmic binding protein-like I"/>
    <property type="match status" value="1"/>
</dbReference>
<dbReference type="Proteomes" id="UP000246077">
    <property type="component" value="Unassembled WGS sequence"/>
</dbReference>
<dbReference type="Gene3D" id="3.40.50.2300">
    <property type="match status" value="2"/>
</dbReference>
<dbReference type="GO" id="GO:0006865">
    <property type="term" value="P:amino acid transport"/>
    <property type="evidence" value="ECO:0007669"/>
    <property type="project" value="UniProtKB-KW"/>
</dbReference>
<organism evidence="6 7">
    <name type="scientific">Zavarzinia compransoris</name>
    <dbReference type="NCBI Taxonomy" id="1264899"/>
    <lineage>
        <taxon>Bacteria</taxon>
        <taxon>Pseudomonadati</taxon>
        <taxon>Pseudomonadota</taxon>
        <taxon>Alphaproteobacteria</taxon>
        <taxon>Rhodospirillales</taxon>
        <taxon>Zavarziniaceae</taxon>
        <taxon>Zavarzinia</taxon>
    </lineage>
</organism>
<comment type="similarity">
    <text evidence="1">Belongs to the leucine-binding protein family.</text>
</comment>
<proteinExistence type="inferred from homology"/>
<dbReference type="InterPro" id="IPR028081">
    <property type="entry name" value="Leu-bd"/>
</dbReference>
<evidence type="ECO:0000256" key="1">
    <source>
        <dbReference type="ARBA" id="ARBA00010062"/>
    </source>
</evidence>
<protein>
    <submittedName>
        <fullName evidence="6">Amino acid ABC transporter substrate-binding protein</fullName>
    </submittedName>
</protein>
<evidence type="ECO:0000256" key="4">
    <source>
        <dbReference type="SAM" id="SignalP"/>
    </source>
</evidence>
<keyword evidence="3" id="KW-0029">Amino-acid transport</keyword>
<accession>A0A317DUG9</accession>
<evidence type="ECO:0000313" key="6">
    <source>
        <dbReference type="EMBL" id="PWR17620.1"/>
    </source>
</evidence>
<sequence>MTKRPEPTPRTNRSVAMKRNDCTMWLGLCLAGLALPASAAETIKIGAPESISGDWAPYTAAHGLRCMAELVNEAGEFKIELTVKDSKSEPQLAIALAQQMLDDGAVAVSGTPASDSLIPIAQLAEGYNAITFSAMNTQVEMFATGLGNFVTTAVPDPFNAAATAKVAYDQGARTAVLFVSDAAGTWTRALPGWFGDVFEKLGGKVTGTIEYPGFGITDWSPFISKLKTMNPVPDAVHISSINPDVGVLIRQLRAAGLDTMVLGSDGFDDVTLASVAGGAANVDGKVFFAAHGFATPGGALAGFQAECAKRGYEINGAFFGLGGDVIKLLVGAAKAAGSTDPKAMLDAIYTKGPFEIITAPTISFDNPWHYPVKEVPVMGFKDGKTYLVSATVPADVPHFKK</sequence>
<keyword evidence="7" id="KW-1185">Reference proteome</keyword>
<comment type="caution">
    <text evidence="6">The sequence shown here is derived from an EMBL/GenBank/DDBJ whole genome shotgun (WGS) entry which is preliminary data.</text>
</comment>
<dbReference type="AlphaFoldDB" id="A0A317DUG9"/>
<dbReference type="InterPro" id="IPR028082">
    <property type="entry name" value="Peripla_BP_I"/>
</dbReference>
<reference evidence="7" key="1">
    <citation type="submission" date="2018-05" db="EMBL/GenBank/DDBJ databases">
        <title>Zavarzinia sp. HR-AS.</title>
        <authorList>
            <person name="Lee Y."/>
            <person name="Jeon C.O."/>
        </authorList>
    </citation>
    <scope>NUCLEOTIDE SEQUENCE [LARGE SCALE GENOMIC DNA]</scope>
    <source>
        <strain evidence="7">DSM 1231</strain>
    </source>
</reference>
<gene>
    <name evidence="6" type="ORF">DKG75_22350</name>
</gene>
<feature type="domain" description="Leucine-binding protein" evidence="5">
    <location>
        <begin position="42"/>
        <end position="383"/>
    </location>
</feature>
<evidence type="ECO:0000259" key="5">
    <source>
        <dbReference type="Pfam" id="PF13458"/>
    </source>
</evidence>
<keyword evidence="3" id="KW-0813">Transport</keyword>
<feature type="signal peptide" evidence="4">
    <location>
        <begin position="1"/>
        <end position="39"/>
    </location>
</feature>
<dbReference type="EMBL" id="QGLF01000009">
    <property type="protein sequence ID" value="PWR17620.1"/>
    <property type="molecule type" value="Genomic_DNA"/>
</dbReference>
<dbReference type="PANTHER" id="PTHR30483">
    <property type="entry name" value="LEUCINE-SPECIFIC-BINDING PROTEIN"/>
    <property type="match status" value="1"/>
</dbReference>
<keyword evidence="2 4" id="KW-0732">Signal</keyword>
<dbReference type="Pfam" id="PF13458">
    <property type="entry name" value="Peripla_BP_6"/>
    <property type="match status" value="1"/>
</dbReference>
<name>A0A317DUG9_9PROT</name>
<evidence type="ECO:0000256" key="3">
    <source>
        <dbReference type="ARBA" id="ARBA00022970"/>
    </source>
</evidence>
<dbReference type="OrthoDB" id="5450279at2"/>
<evidence type="ECO:0000313" key="7">
    <source>
        <dbReference type="Proteomes" id="UP000246077"/>
    </source>
</evidence>
<feature type="chain" id="PRO_5016362608" evidence="4">
    <location>
        <begin position="40"/>
        <end position="401"/>
    </location>
</feature>
<dbReference type="InterPro" id="IPR051010">
    <property type="entry name" value="BCAA_transport"/>
</dbReference>
<evidence type="ECO:0000256" key="2">
    <source>
        <dbReference type="ARBA" id="ARBA00022729"/>
    </source>
</evidence>